<dbReference type="SUPFAM" id="SSF57850">
    <property type="entry name" value="RING/U-box"/>
    <property type="match status" value="1"/>
</dbReference>
<dbReference type="Proteomes" id="UP001412067">
    <property type="component" value="Unassembled WGS sequence"/>
</dbReference>
<evidence type="ECO:0000313" key="12">
    <source>
        <dbReference type="Proteomes" id="UP001412067"/>
    </source>
</evidence>
<dbReference type="Gene3D" id="3.30.40.10">
    <property type="entry name" value="Zinc/RING finger domain, C3HC4 (zinc finger)"/>
    <property type="match status" value="1"/>
</dbReference>
<evidence type="ECO:0000256" key="9">
    <source>
        <dbReference type="SAM" id="SignalP"/>
    </source>
</evidence>
<keyword evidence="12" id="KW-1185">Reference proteome</keyword>
<dbReference type="EMBL" id="JBBWWR010000017">
    <property type="protein sequence ID" value="KAK8945281.1"/>
    <property type="molecule type" value="Genomic_DNA"/>
</dbReference>
<evidence type="ECO:0000256" key="7">
    <source>
        <dbReference type="PROSITE-ProRule" id="PRU00175"/>
    </source>
</evidence>
<evidence type="ECO:0000256" key="6">
    <source>
        <dbReference type="ARBA" id="ARBA00024209"/>
    </source>
</evidence>
<dbReference type="InterPro" id="IPR053238">
    <property type="entry name" value="RING-H2_zinc_finger"/>
</dbReference>
<dbReference type="EC" id="2.3.2.27" evidence="2"/>
<feature type="signal peptide" evidence="9">
    <location>
        <begin position="1"/>
        <end position="20"/>
    </location>
</feature>
<gene>
    <name evidence="11" type="primary">ATL67</name>
    <name evidence="11" type="ORF">KSP40_PGU003458</name>
</gene>
<dbReference type="SMART" id="SM00184">
    <property type="entry name" value="RING"/>
    <property type="match status" value="1"/>
</dbReference>
<keyword evidence="3" id="KW-0479">Metal-binding</keyword>
<evidence type="ECO:0000259" key="10">
    <source>
        <dbReference type="PROSITE" id="PS50089"/>
    </source>
</evidence>
<comment type="caution">
    <text evidence="11">The sequence shown here is derived from an EMBL/GenBank/DDBJ whole genome shotgun (WGS) entry which is preliminary data.</text>
</comment>
<feature type="chain" id="PRO_5046581235" description="RING-type E3 ubiquitin transferase" evidence="9">
    <location>
        <begin position="21"/>
        <end position="192"/>
    </location>
</feature>
<dbReference type="PANTHER" id="PTHR14155">
    <property type="entry name" value="RING FINGER DOMAIN-CONTAINING"/>
    <property type="match status" value="1"/>
</dbReference>
<name>A0ABR2LNL1_9ASPA</name>
<evidence type="ECO:0000256" key="5">
    <source>
        <dbReference type="ARBA" id="ARBA00022833"/>
    </source>
</evidence>
<feature type="region of interest" description="Disordered" evidence="8">
    <location>
        <begin position="95"/>
        <end position="119"/>
    </location>
</feature>
<keyword evidence="5" id="KW-0862">Zinc</keyword>
<organism evidence="11 12">
    <name type="scientific">Platanthera guangdongensis</name>
    <dbReference type="NCBI Taxonomy" id="2320717"/>
    <lineage>
        <taxon>Eukaryota</taxon>
        <taxon>Viridiplantae</taxon>
        <taxon>Streptophyta</taxon>
        <taxon>Embryophyta</taxon>
        <taxon>Tracheophyta</taxon>
        <taxon>Spermatophyta</taxon>
        <taxon>Magnoliopsida</taxon>
        <taxon>Liliopsida</taxon>
        <taxon>Asparagales</taxon>
        <taxon>Orchidaceae</taxon>
        <taxon>Orchidoideae</taxon>
        <taxon>Orchideae</taxon>
        <taxon>Orchidinae</taxon>
        <taxon>Platanthera</taxon>
    </lineage>
</organism>
<feature type="compositionally biased region" description="Acidic residues" evidence="8">
    <location>
        <begin position="96"/>
        <end position="108"/>
    </location>
</feature>
<evidence type="ECO:0000256" key="3">
    <source>
        <dbReference type="ARBA" id="ARBA00022723"/>
    </source>
</evidence>
<comment type="catalytic activity">
    <reaction evidence="1">
        <text>S-ubiquitinyl-[E2 ubiquitin-conjugating enzyme]-L-cysteine + [acceptor protein]-L-lysine = [E2 ubiquitin-conjugating enzyme]-L-cysteine + N(6)-ubiquitinyl-[acceptor protein]-L-lysine.</text>
        <dbReference type="EC" id="2.3.2.27"/>
    </reaction>
</comment>
<sequence>MWRECAAATAPGLVAATVAALPVVLAAGEGCCAVCLGAYGAAEMVKLIPVCRHKFHPGCIDTWLLSRGSCPVCRCSELGGAGEIRVDVFGSKWETEEKDDGGEEEEEIGPSRKFRRSRSSSRVEMEGIGKAMVFLRHRHIPVKSFWKRSWSVTFPKDFGVPVSGTVRKFEEVDVVGHLPRRLSSFSPSGNTG</sequence>
<protein>
    <recommendedName>
        <fullName evidence="2">RING-type E3 ubiquitin transferase</fullName>
        <ecNumber evidence="2">2.3.2.27</ecNumber>
    </recommendedName>
</protein>
<reference evidence="11 12" key="1">
    <citation type="journal article" date="2022" name="Nat. Plants">
        <title>Genomes of leafy and leafless Platanthera orchids illuminate the evolution of mycoheterotrophy.</title>
        <authorList>
            <person name="Li M.H."/>
            <person name="Liu K.W."/>
            <person name="Li Z."/>
            <person name="Lu H.C."/>
            <person name="Ye Q.L."/>
            <person name="Zhang D."/>
            <person name="Wang J.Y."/>
            <person name="Li Y.F."/>
            <person name="Zhong Z.M."/>
            <person name="Liu X."/>
            <person name="Yu X."/>
            <person name="Liu D.K."/>
            <person name="Tu X.D."/>
            <person name="Liu B."/>
            <person name="Hao Y."/>
            <person name="Liao X.Y."/>
            <person name="Jiang Y.T."/>
            <person name="Sun W.H."/>
            <person name="Chen J."/>
            <person name="Chen Y.Q."/>
            <person name="Ai Y."/>
            <person name="Zhai J.W."/>
            <person name="Wu S.S."/>
            <person name="Zhou Z."/>
            <person name="Hsiao Y.Y."/>
            <person name="Wu W.L."/>
            <person name="Chen Y.Y."/>
            <person name="Lin Y.F."/>
            <person name="Hsu J.L."/>
            <person name="Li C.Y."/>
            <person name="Wang Z.W."/>
            <person name="Zhao X."/>
            <person name="Zhong W.Y."/>
            <person name="Ma X.K."/>
            <person name="Ma L."/>
            <person name="Huang J."/>
            <person name="Chen G.Z."/>
            <person name="Huang M.Z."/>
            <person name="Huang L."/>
            <person name="Peng D.H."/>
            <person name="Luo Y.B."/>
            <person name="Zou S.Q."/>
            <person name="Chen S.P."/>
            <person name="Lan S."/>
            <person name="Tsai W.C."/>
            <person name="Van de Peer Y."/>
            <person name="Liu Z.J."/>
        </authorList>
    </citation>
    <scope>NUCLEOTIDE SEQUENCE [LARGE SCALE GENOMIC DNA]</scope>
    <source>
        <strain evidence="11">Lor288</strain>
    </source>
</reference>
<dbReference type="InterPro" id="IPR013083">
    <property type="entry name" value="Znf_RING/FYVE/PHD"/>
</dbReference>
<accession>A0ABR2LNL1</accession>
<proteinExistence type="inferred from homology"/>
<evidence type="ECO:0000256" key="8">
    <source>
        <dbReference type="SAM" id="MobiDB-lite"/>
    </source>
</evidence>
<dbReference type="PANTHER" id="PTHR14155:SF592">
    <property type="entry name" value="RING-H2 FINGER PROTEIN ATL57"/>
    <property type="match status" value="1"/>
</dbReference>
<comment type="similarity">
    <text evidence="6">Belongs to the RING-type zinc finger family. ATL subfamily.</text>
</comment>
<dbReference type="InterPro" id="IPR001841">
    <property type="entry name" value="Znf_RING"/>
</dbReference>
<feature type="domain" description="RING-type" evidence="10">
    <location>
        <begin position="32"/>
        <end position="74"/>
    </location>
</feature>
<evidence type="ECO:0000256" key="2">
    <source>
        <dbReference type="ARBA" id="ARBA00012483"/>
    </source>
</evidence>
<dbReference type="PROSITE" id="PS50089">
    <property type="entry name" value="ZF_RING_2"/>
    <property type="match status" value="1"/>
</dbReference>
<keyword evidence="4 7" id="KW-0863">Zinc-finger</keyword>
<dbReference type="Pfam" id="PF13639">
    <property type="entry name" value="zf-RING_2"/>
    <property type="match status" value="1"/>
</dbReference>
<evidence type="ECO:0000256" key="4">
    <source>
        <dbReference type="ARBA" id="ARBA00022771"/>
    </source>
</evidence>
<keyword evidence="9" id="KW-0732">Signal</keyword>
<evidence type="ECO:0000256" key="1">
    <source>
        <dbReference type="ARBA" id="ARBA00000900"/>
    </source>
</evidence>
<evidence type="ECO:0000313" key="11">
    <source>
        <dbReference type="EMBL" id="KAK8945281.1"/>
    </source>
</evidence>